<keyword evidence="5" id="KW-0677">Repeat</keyword>
<evidence type="ECO:0000259" key="11">
    <source>
        <dbReference type="PROSITE" id="PS50011"/>
    </source>
</evidence>
<evidence type="ECO:0000256" key="1">
    <source>
        <dbReference type="ARBA" id="ARBA00004167"/>
    </source>
</evidence>
<evidence type="ECO:0000256" key="4">
    <source>
        <dbReference type="ARBA" id="ARBA00022729"/>
    </source>
</evidence>
<evidence type="ECO:0000313" key="12">
    <source>
        <dbReference type="EMBL" id="KAF4385265.1"/>
    </source>
</evidence>
<evidence type="ECO:0000313" key="13">
    <source>
        <dbReference type="Proteomes" id="UP000583929"/>
    </source>
</evidence>
<evidence type="ECO:0000256" key="3">
    <source>
        <dbReference type="ARBA" id="ARBA00022692"/>
    </source>
</evidence>
<keyword evidence="13" id="KW-1185">Reference proteome</keyword>
<dbReference type="PROSITE" id="PS50011">
    <property type="entry name" value="PROTEIN_KINASE_DOM"/>
    <property type="match status" value="1"/>
</dbReference>
<feature type="transmembrane region" description="Helical" evidence="9">
    <location>
        <begin position="258"/>
        <end position="280"/>
    </location>
</feature>
<dbReference type="SUPFAM" id="SSF52058">
    <property type="entry name" value="L domain-like"/>
    <property type="match status" value="1"/>
</dbReference>
<dbReference type="Gene3D" id="3.30.200.20">
    <property type="entry name" value="Phosphorylase Kinase, domain 1"/>
    <property type="match status" value="1"/>
</dbReference>
<gene>
    <name evidence="12" type="ORF">G4B88_026548</name>
</gene>
<feature type="chain" id="PRO_5029912329" description="Protein kinase domain-containing protein" evidence="10">
    <location>
        <begin position="32"/>
        <end position="624"/>
    </location>
</feature>
<dbReference type="GO" id="GO:0004672">
    <property type="term" value="F:protein kinase activity"/>
    <property type="evidence" value="ECO:0007669"/>
    <property type="project" value="InterPro"/>
</dbReference>
<dbReference type="Pfam" id="PF08263">
    <property type="entry name" value="LRRNT_2"/>
    <property type="match status" value="1"/>
</dbReference>
<evidence type="ECO:0000256" key="5">
    <source>
        <dbReference type="ARBA" id="ARBA00022737"/>
    </source>
</evidence>
<dbReference type="InterPro" id="IPR000719">
    <property type="entry name" value="Prot_kinase_dom"/>
</dbReference>
<feature type="compositionally biased region" description="Pro residues" evidence="8">
    <location>
        <begin position="227"/>
        <end position="242"/>
    </location>
</feature>
<accession>A0A7J6GQR0</accession>
<dbReference type="AlphaFoldDB" id="A0A7J6GQR0"/>
<evidence type="ECO:0000256" key="8">
    <source>
        <dbReference type="SAM" id="MobiDB-lite"/>
    </source>
</evidence>
<dbReference type="Pfam" id="PF00560">
    <property type="entry name" value="LRR_1"/>
    <property type="match status" value="1"/>
</dbReference>
<dbReference type="Gene3D" id="1.10.510.10">
    <property type="entry name" value="Transferase(Phosphotransferase) domain 1"/>
    <property type="match status" value="1"/>
</dbReference>
<dbReference type="Gene3D" id="3.80.10.10">
    <property type="entry name" value="Ribonuclease Inhibitor"/>
    <property type="match status" value="1"/>
</dbReference>
<dbReference type="CDD" id="cd14066">
    <property type="entry name" value="STKc_IRAK"/>
    <property type="match status" value="1"/>
</dbReference>
<comment type="subcellular location">
    <subcellularLocation>
        <location evidence="1">Membrane</location>
        <topology evidence="1">Single-pass membrane protein</topology>
    </subcellularLocation>
</comment>
<reference evidence="12 13" key="1">
    <citation type="journal article" date="2020" name="bioRxiv">
        <title>Sequence and annotation of 42 cannabis genomes reveals extensive copy number variation in cannabinoid synthesis and pathogen resistance genes.</title>
        <authorList>
            <person name="Mckernan K.J."/>
            <person name="Helbert Y."/>
            <person name="Kane L.T."/>
            <person name="Ebling H."/>
            <person name="Zhang L."/>
            <person name="Liu B."/>
            <person name="Eaton Z."/>
            <person name="Mclaughlin S."/>
            <person name="Kingan S."/>
            <person name="Baybayan P."/>
            <person name="Concepcion G."/>
            <person name="Jordan M."/>
            <person name="Riva A."/>
            <person name="Barbazuk W."/>
            <person name="Harkins T."/>
        </authorList>
    </citation>
    <scope>NUCLEOTIDE SEQUENCE [LARGE SCALE GENOMIC DNA]</scope>
    <source>
        <strain evidence="13">cv. Jamaican Lion 4</strain>
        <tissue evidence="12">Leaf</tissue>
    </source>
</reference>
<feature type="signal peptide" evidence="10">
    <location>
        <begin position="1"/>
        <end position="31"/>
    </location>
</feature>
<dbReference type="GO" id="GO:0005524">
    <property type="term" value="F:ATP binding"/>
    <property type="evidence" value="ECO:0007669"/>
    <property type="project" value="InterPro"/>
</dbReference>
<dbReference type="InterPro" id="IPR011009">
    <property type="entry name" value="Kinase-like_dom_sf"/>
</dbReference>
<proteinExistence type="predicted"/>
<dbReference type="InterPro" id="IPR013210">
    <property type="entry name" value="LRR_N_plant-typ"/>
</dbReference>
<dbReference type="EMBL" id="JAATIQ010000086">
    <property type="protein sequence ID" value="KAF4385265.1"/>
    <property type="molecule type" value="Genomic_DNA"/>
</dbReference>
<dbReference type="InterPro" id="IPR001611">
    <property type="entry name" value="Leu-rich_rpt"/>
</dbReference>
<name>A0A7J6GQR0_CANSA</name>
<evidence type="ECO:0000256" key="7">
    <source>
        <dbReference type="ARBA" id="ARBA00023136"/>
    </source>
</evidence>
<protein>
    <recommendedName>
        <fullName evidence="11">Protein kinase domain-containing protein</fullName>
    </recommendedName>
</protein>
<evidence type="ECO:0000256" key="10">
    <source>
        <dbReference type="SAM" id="SignalP"/>
    </source>
</evidence>
<keyword evidence="6 9" id="KW-1133">Transmembrane helix</keyword>
<dbReference type="FunFam" id="3.80.10.10:FF:000129">
    <property type="entry name" value="Leucine-rich repeat receptor-like kinase"/>
    <property type="match status" value="1"/>
</dbReference>
<evidence type="ECO:0000256" key="2">
    <source>
        <dbReference type="ARBA" id="ARBA00022614"/>
    </source>
</evidence>
<dbReference type="SUPFAM" id="SSF56112">
    <property type="entry name" value="Protein kinase-like (PK-like)"/>
    <property type="match status" value="1"/>
</dbReference>
<keyword evidence="2" id="KW-0433">Leucine-rich repeat</keyword>
<dbReference type="GO" id="GO:0016020">
    <property type="term" value="C:membrane"/>
    <property type="evidence" value="ECO:0007669"/>
    <property type="project" value="UniProtKB-SubCell"/>
</dbReference>
<keyword evidence="3 9" id="KW-0812">Transmembrane</keyword>
<evidence type="ECO:0000256" key="6">
    <source>
        <dbReference type="ARBA" id="ARBA00022989"/>
    </source>
</evidence>
<evidence type="ECO:0000256" key="9">
    <source>
        <dbReference type="SAM" id="Phobius"/>
    </source>
</evidence>
<sequence>MKLVVHHLHLHHNNLIILLLIFLHLSSSSLAHLSVTINDYYPEERDALIELRDSLISNEDLHTKWTGPPCIQNDTKWVGISCSNGHVVHLSLQGIHLKGTLPPTFLQNLTLLTNLNFHNNSIKGPLPILTNLIHLEIVVLSHNKFSGTIPCEFTELPNLKTLELQHNLLEGGIPPFDQSTLTVFNISHNQLSSLIPNTSVLRRFPKNCFDHNSGLCGKPLKVPCPFLPPPPRHRAPPPPHHSPPTQNNDEKKNILKKWSVPMIAALVPFLVIVGLLFCYYKIVHKRDREKKINNAVSRRAFSSESNSKNKDPEKGVDLEFFDKEMPVFDLDDLLRSSAQVLGKGTLGTTYQTTLETGQRLAVKRLNDTNNELGKKEFVQQMQFLGKTRHLNLVQIVSFYYSKDEKLVIYEFVPHGTLFELLHENRGIGRVPLNWTTRLSIIKDIAKGLTFLHQFLLHYKLPHGNLKSTNVLIQHDPQNNLFHSKLTDFGYFSLFGSRKPSSDHQNLAASRAPEYAQGKKLSRKADVYCFGVIILEIITGKIPGEISPFSDDETTTEDLSDWVRAVVNKDWSTDILDVEIISAREGHDEMLKLTEVALECTNEVPENRPTMSEVLLKIEEIEHRE</sequence>
<feature type="domain" description="Protein kinase" evidence="11">
    <location>
        <begin position="335"/>
        <end position="624"/>
    </location>
</feature>
<dbReference type="InterPro" id="IPR046959">
    <property type="entry name" value="PRK1-6/SRF4-like"/>
</dbReference>
<dbReference type="Proteomes" id="UP000583929">
    <property type="component" value="Unassembled WGS sequence"/>
</dbReference>
<dbReference type="Pfam" id="PF07714">
    <property type="entry name" value="PK_Tyr_Ser-Thr"/>
    <property type="match status" value="1"/>
</dbReference>
<keyword evidence="7 9" id="KW-0472">Membrane</keyword>
<dbReference type="InterPro" id="IPR032675">
    <property type="entry name" value="LRR_dom_sf"/>
</dbReference>
<dbReference type="PANTHER" id="PTHR48007:SF40">
    <property type="entry name" value="SERINE-THREONINE_TYROSINE-PROTEIN KINASE CATALYTIC DOMAIN-CONTAINING PROTEIN"/>
    <property type="match status" value="1"/>
</dbReference>
<keyword evidence="4 10" id="KW-0732">Signal</keyword>
<comment type="caution">
    <text evidence="12">The sequence shown here is derived from an EMBL/GenBank/DDBJ whole genome shotgun (WGS) entry which is preliminary data.</text>
</comment>
<feature type="region of interest" description="Disordered" evidence="8">
    <location>
        <begin position="227"/>
        <end position="250"/>
    </location>
</feature>
<dbReference type="PANTHER" id="PTHR48007">
    <property type="entry name" value="LEUCINE-RICH REPEAT RECEPTOR-LIKE PROTEIN KINASE PXC1"/>
    <property type="match status" value="1"/>
</dbReference>
<dbReference type="InterPro" id="IPR001245">
    <property type="entry name" value="Ser-Thr/Tyr_kinase_cat_dom"/>
</dbReference>
<organism evidence="12 13">
    <name type="scientific">Cannabis sativa</name>
    <name type="common">Hemp</name>
    <name type="synonym">Marijuana</name>
    <dbReference type="NCBI Taxonomy" id="3483"/>
    <lineage>
        <taxon>Eukaryota</taxon>
        <taxon>Viridiplantae</taxon>
        <taxon>Streptophyta</taxon>
        <taxon>Embryophyta</taxon>
        <taxon>Tracheophyta</taxon>
        <taxon>Spermatophyta</taxon>
        <taxon>Magnoliopsida</taxon>
        <taxon>eudicotyledons</taxon>
        <taxon>Gunneridae</taxon>
        <taxon>Pentapetalae</taxon>
        <taxon>rosids</taxon>
        <taxon>fabids</taxon>
        <taxon>Rosales</taxon>
        <taxon>Cannabaceae</taxon>
        <taxon>Cannabis</taxon>
    </lineage>
</organism>